<name>A0A287N832_HORVV</name>
<accession>A0A287N832</accession>
<dbReference type="Gramene" id="HORVU.MOREX.r2.6HG0478940.1">
    <property type="protein sequence ID" value="HORVU.MOREX.r2.6HG0478940.1.CDS.1"/>
    <property type="gene ID" value="HORVU.MOREX.r2.6HG0478940"/>
</dbReference>
<evidence type="ECO:0000313" key="2">
    <source>
        <dbReference type="Proteomes" id="UP000011116"/>
    </source>
</evidence>
<dbReference type="Gramene" id="HORVU.MOREX.r3.6HG0577530.1">
    <property type="protein sequence ID" value="HORVU.MOREX.r3.6HG0577530.1.CDS1"/>
    <property type="gene ID" value="HORVU.MOREX.r3.6HG0577530"/>
</dbReference>
<dbReference type="InterPro" id="IPR040315">
    <property type="entry name" value="WDR46/Utp7"/>
</dbReference>
<evidence type="ECO:0000313" key="1">
    <source>
        <dbReference type="EnsemblPlants" id="HORVU.MOREX.r3.6HG0577530.1.CDS1"/>
    </source>
</evidence>
<proteinExistence type="predicted"/>
<dbReference type="AlphaFoldDB" id="A0A287N832"/>
<dbReference type="PANTHER" id="PTHR14085">
    <property type="entry name" value="WD-REPEAT PROTEIN BING4"/>
    <property type="match status" value="1"/>
</dbReference>
<organism evidence="1 2">
    <name type="scientific">Hordeum vulgare subsp. vulgare</name>
    <name type="common">Domesticated barley</name>
    <dbReference type="NCBI Taxonomy" id="112509"/>
    <lineage>
        <taxon>Eukaryota</taxon>
        <taxon>Viridiplantae</taxon>
        <taxon>Streptophyta</taxon>
        <taxon>Embryophyta</taxon>
        <taxon>Tracheophyta</taxon>
        <taxon>Spermatophyta</taxon>
        <taxon>Magnoliopsida</taxon>
        <taxon>Liliopsida</taxon>
        <taxon>Poales</taxon>
        <taxon>Poaceae</taxon>
        <taxon>BOP clade</taxon>
        <taxon>Pooideae</taxon>
        <taxon>Triticodae</taxon>
        <taxon>Triticeae</taxon>
        <taxon>Hordeinae</taxon>
        <taxon>Hordeum</taxon>
    </lineage>
</organism>
<dbReference type="PANTHER" id="PTHR14085:SF3">
    <property type="entry name" value="WD REPEAT-CONTAINING PROTEIN 46"/>
    <property type="match status" value="1"/>
</dbReference>
<dbReference type="ExpressionAtlas" id="A0A287N832">
    <property type="expression patterns" value="baseline and differential"/>
</dbReference>
<sequence length="74" mass="8526">MKIVRELTSFFYAELGPYTLEYTSNGRYMIVGGRKGHIGMMDMLSMDLIKEFQVSSQYFSSFPSMLDVCNTFTI</sequence>
<reference evidence="1" key="3">
    <citation type="submission" date="2022-01" db="UniProtKB">
        <authorList>
            <consortium name="EnsemblPlants"/>
        </authorList>
    </citation>
    <scope>IDENTIFICATION</scope>
    <source>
        <strain evidence="1">subsp. vulgare</strain>
    </source>
</reference>
<reference evidence="1" key="2">
    <citation type="submission" date="2020-10" db="EMBL/GenBank/DDBJ databases">
        <authorList>
            <person name="Scholz U."/>
            <person name="Mascher M."/>
            <person name="Fiebig A."/>
        </authorList>
    </citation>
    <scope>NUCLEOTIDE SEQUENCE [LARGE SCALE GENOMIC DNA]</scope>
    <source>
        <strain evidence="1">cv. Morex</strain>
    </source>
</reference>
<reference evidence="2" key="1">
    <citation type="journal article" date="2012" name="Nature">
        <title>A physical, genetic and functional sequence assembly of the barley genome.</title>
        <authorList>
            <consortium name="The International Barley Genome Sequencing Consortium"/>
            <person name="Mayer K.F."/>
            <person name="Waugh R."/>
            <person name="Brown J.W."/>
            <person name="Schulman A."/>
            <person name="Langridge P."/>
            <person name="Platzer M."/>
            <person name="Fincher G.B."/>
            <person name="Muehlbauer G.J."/>
            <person name="Sato K."/>
            <person name="Close T.J."/>
            <person name="Wise R.P."/>
            <person name="Stein N."/>
        </authorList>
    </citation>
    <scope>NUCLEOTIDE SEQUENCE [LARGE SCALE GENOMIC DNA]</scope>
    <source>
        <strain evidence="2">cv. Morex</strain>
    </source>
</reference>
<dbReference type="Proteomes" id="UP000011116">
    <property type="component" value="Chromosome 6H"/>
</dbReference>
<keyword evidence="2" id="KW-1185">Reference proteome</keyword>
<dbReference type="EnsemblPlants" id="HORVU.MOREX.r3.6HG0577530.1">
    <property type="protein sequence ID" value="HORVU.MOREX.r3.6HG0577530.1.CDS1"/>
    <property type="gene ID" value="HORVU.MOREX.r3.6HG0577530"/>
</dbReference>
<dbReference type="SMR" id="A0A287N832"/>
<protein>
    <submittedName>
        <fullName evidence="1">Uncharacterized protein</fullName>
    </submittedName>
</protein>